<evidence type="ECO:0000313" key="2">
    <source>
        <dbReference type="Proteomes" id="UP000019486"/>
    </source>
</evidence>
<dbReference type="RefSeq" id="WP_037448980.1">
    <property type="nucleotide sequence ID" value="NZ_AVFL01000004.1"/>
</dbReference>
<dbReference type="Proteomes" id="UP000019486">
    <property type="component" value="Unassembled WGS sequence"/>
</dbReference>
<name>W9HC82_9PROT</name>
<comment type="caution">
    <text evidence="1">The sequence shown here is derived from an EMBL/GenBank/DDBJ whole genome shotgun (WGS) entry which is preliminary data.</text>
</comment>
<evidence type="ECO:0000313" key="1">
    <source>
        <dbReference type="EMBL" id="EWY41493.1"/>
    </source>
</evidence>
<sequence>MARDFSQAYDVSQEWQRVATAEQRARNVFLQAQERALHLLKFQERERANIEKSAAQAHADWIAARAALDAFVADWRESMAGPDGDTPTG</sequence>
<dbReference type="OrthoDB" id="9961002at2"/>
<dbReference type="AlphaFoldDB" id="W9HC82"/>
<accession>W9HC82</accession>
<reference evidence="1 2" key="1">
    <citation type="submission" date="2013-08" db="EMBL/GenBank/DDBJ databases">
        <title>The genome sequence of Skermanella stibiiresistens.</title>
        <authorList>
            <person name="Zhu W."/>
            <person name="Wang G."/>
        </authorList>
    </citation>
    <scope>NUCLEOTIDE SEQUENCE [LARGE SCALE GENOMIC DNA]</scope>
    <source>
        <strain evidence="1 2">SB22</strain>
    </source>
</reference>
<keyword evidence="2" id="KW-1185">Reference proteome</keyword>
<proteinExistence type="predicted"/>
<dbReference type="EMBL" id="AVFL01000004">
    <property type="protein sequence ID" value="EWY41493.1"/>
    <property type="molecule type" value="Genomic_DNA"/>
</dbReference>
<gene>
    <name evidence="1" type="ORF">N825_27490</name>
</gene>
<organism evidence="1 2">
    <name type="scientific">Skermanella stibiiresistens SB22</name>
    <dbReference type="NCBI Taxonomy" id="1385369"/>
    <lineage>
        <taxon>Bacteria</taxon>
        <taxon>Pseudomonadati</taxon>
        <taxon>Pseudomonadota</taxon>
        <taxon>Alphaproteobacteria</taxon>
        <taxon>Rhodospirillales</taxon>
        <taxon>Azospirillaceae</taxon>
        <taxon>Skermanella</taxon>
    </lineage>
</organism>
<dbReference type="STRING" id="1385369.N825_27490"/>
<protein>
    <submittedName>
        <fullName evidence="1">Uncharacterized protein</fullName>
    </submittedName>
</protein>